<evidence type="ECO:0000313" key="2">
    <source>
        <dbReference type="EMBL" id="ROT84414.1"/>
    </source>
</evidence>
<organism evidence="2 3">
    <name type="scientific">Penaeus vannamei</name>
    <name type="common">Whiteleg shrimp</name>
    <name type="synonym">Litopenaeus vannamei</name>
    <dbReference type="NCBI Taxonomy" id="6689"/>
    <lineage>
        <taxon>Eukaryota</taxon>
        <taxon>Metazoa</taxon>
        <taxon>Ecdysozoa</taxon>
        <taxon>Arthropoda</taxon>
        <taxon>Crustacea</taxon>
        <taxon>Multicrustacea</taxon>
        <taxon>Malacostraca</taxon>
        <taxon>Eumalacostraca</taxon>
        <taxon>Eucarida</taxon>
        <taxon>Decapoda</taxon>
        <taxon>Dendrobranchiata</taxon>
        <taxon>Penaeoidea</taxon>
        <taxon>Penaeidae</taxon>
        <taxon>Penaeus</taxon>
    </lineage>
</organism>
<dbReference type="AlphaFoldDB" id="A0A3R7T0P2"/>
<evidence type="ECO:0000313" key="3">
    <source>
        <dbReference type="Proteomes" id="UP000283509"/>
    </source>
</evidence>
<feature type="non-terminal residue" evidence="2">
    <location>
        <position position="104"/>
    </location>
</feature>
<name>A0A3R7T0P2_PENVA</name>
<evidence type="ECO:0000256" key="1">
    <source>
        <dbReference type="SAM" id="MobiDB-lite"/>
    </source>
</evidence>
<keyword evidence="3" id="KW-1185">Reference proteome</keyword>
<dbReference type="Proteomes" id="UP000283509">
    <property type="component" value="Unassembled WGS sequence"/>
</dbReference>
<dbReference type="EMBL" id="QCYY01000545">
    <property type="protein sequence ID" value="ROT84414.1"/>
    <property type="molecule type" value="Genomic_DNA"/>
</dbReference>
<feature type="compositionally biased region" description="Basic residues" evidence="1">
    <location>
        <begin position="1"/>
        <end position="10"/>
    </location>
</feature>
<feature type="compositionally biased region" description="Polar residues" evidence="1">
    <location>
        <begin position="22"/>
        <end position="32"/>
    </location>
</feature>
<reference evidence="2 3" key="1">
    <citation type="submission" date="2018-04" db="EMBL/GenBank/DDBJ databases">
        <authorList>
            <person name="Zhang X."/>
            <person name="Yuan J."/>
            <person name="Li F."/>
            <person name="Xiang J."/>
        </authorList>
    </citation>
    <scope>NUCLEOTIDE SEQUENCE [LARGE SCALE GENOMIC DNA]</scope>
    <source>
        <tissue evidence="2">Muscle</tissue>
    </source>
</reference>
<proteinExistence type="predicted"/>
<feature type="compositionally biased region" description="Gly residues" evidence="1">
    <location>
        <begin position="47"/>
        <end position="56"/>
    </location>
</feature>
<comment type="caution">
    <text evidence="2">The sequence shown here is derived from an EMBL/GenBank/DDBJ whole genome shotgun (WGS) entry which is preliminary data.</text>
</comment>
<feature type="region of interest" description="Disordered" evidence="1">
    <location>
        <begin position="1"/>
        <end position="56"/>
    </location>
</feature>
<gene>
    <name evidence="2" type="ORF">C7M84_022398</name>
</gene>
<sequence length="104" mass="11510">MSRSSSRRSSRNSSSRRGSKNAVLNASNSTSRPILPAAHERDELQGGTEGGSEGGVGVKNLLQWAAGVVQRFRHPWLDPAPLSFKEFLEKAKEDFEEKWKTPTK</sequence>
<reference evidence="2 3" key="2">
    <citation type="submission" date="2019-01" db="EMBL/GenBank/DDBJ databases">
        <title>The decoding of complex shrimp genome reveals the adaptation for benthos swimmer, frequently molting mechanism and breeding impact on genome.</title>
        <authorList>
            <person name="Sun Y."/>
            <person name="Gao Y."/>
            <person name="Yu Y."/>
        </authorList>
    </citation>
    <scope>NUCLEOTIDE SEQUENCE [LARGE SCALE GENOMIC DNA]</scope>
    <source>
        <tissue evidence="2">Muscle</tissue>
    </source>
</reference>
<protein>
    <submittedName>
        <fullName evidence="2">Uncharacterized protein</fullName>
    </submittedName>
</protein>
<dbReference type="OrthoDB" id="5870674at2759"/>
<accession>A0A3R7T0P2</accession>